<keyword evidence="13" id="KW-1185">Reference proteome</keyword>
<evidence type="ECO:0000256" key="3">
    <source>
        <dbReference type="ARBA" id="ARBA00022490"/>
    </source>
</evidence>
<keyword evidence="4" id="KW-0690">Ribosome biogenesis</keyword>
<dbReference type="GO" id="GO:0016887">
    <property type="term" value="F:ATP hydrolysis activity"/>
    <property type="evidence" value="ECO:0007669"/>
    <property type="project" value="InterPro"/>
</dbReference>
<keyword evidence="8 12" id="KW-0418">Kinase</keyword>
<organism evidence="12 13">
    <name type="scientific">Cucurbita argyrosperma subsp. sororia</name>
    <dbReference type="NCBI Taxonomy" id="37648"/>
    <lineage>
        <taxon>Eukaryota</taxon>
        <taxon>Viridiplantae</taxon>
        <taxon>Streptophyta</taxon>
        <taxon>Embryophyta</taxon>
        <taxon>Tracheophyta</taxon>
        <taxon>Spermatophyta</taxon>
        <taxon>Magnoliopsida</taxon>
        <taxon>eudicotyledons</taxon>
        <taxon>Gunneridae</taxon>
        <taxon>Pentapetalae</taxon>
        <taxon>rosids</taxon>
        <taxon>fabids</taxon>
        <taxon>Cucurbitales</taxon>
        <taxon>Cucurbitaceae</taxon>
        <taxon>Cucurbiteae</taxon>
        <taxon>Cucurbita</taxon>
    </lineage>
</organism>
<evidence type="ECO:0000256" key="11">
    <source>
        <dbReference type="SAM" id="MobiDB-lite"/>
    </source>
</evidence>
<feature type="non-terminal residue" evidence="12">
    <location>
        <position position="1"/>
    </location>
</feature>
<feature type="compositionally biased region" description="Low complexity" evidence="11">
    <location>
        <begin position="15"/>
        <end position="25"/>
    </location>
</feature>
<dbReference type="GO" id="GO:0005524">
    <property type="term" value="F:ATP binding"/>
    <property type="evidence" value="ECO:0007669"/>
    <property type="project" value="UniProtKB-KW"/>
</dbReference>
<evidence type="ECO:0000256" key="2">
    <source>
        <dbReference type="ARBA" id="ARBA00004123"/>
    </source>
</evidence>
<sequence length="247" mass="28300">MAQDRKRQRPNILITGTPGTGKTTTSSALADAAQLRHVAIGDLVKEKNLHDGWDDELQCYIINEDLVCDELEDLMEEGGIIVDHHGCDFFPERWFDRVVVLQTENSILYDRLTKRGYEGAKLSNNIECEIFQILLEEAKESYQENIVVALRSDTVDDVARNVETLADWVKNWHPPDVLDSTIVLFTGCLLLQCSLISFPPILCSDLWYMLRMIVAGSYLRVTKLEFQVTSLCWREDHWPGRNLKRSV</sequence>
<name>A0AAV6P3W7_9ROSI</name>
<dbReference type="GO" id="GO:0005737">
    <property type="term" value="C:cytoplasm"/>
    <property type="evidence" value="ECO:0007669"/>
    <property type="project" value="TreeGrafter"/>
</dbReference>
<dbReference type="HAMAP" id="MF_00039">
    <property type="entry name" value="Adenylate_kinase_AK6"/>
    <property type="match status" value="1"/>
</dbReference>
<evidence type="ECO:0000256" key="5">
    <source>
        <dbReference type="ARBA" id="ARBA00022552"/>
    </source>
</evidence>
<proteinExistence type="inferred from homology"/>
<reference evidence="12 13" key="1">
    <citation type="journal article" date="2021" name="Hortic Res">
        <title>The domestication of Cucurbita argyrosperma as revealed by the genome of its wild relative.</title>
        <authorList>
            <person name="Barrera-Redondo J."/>
            <person name="Sanchez-de la Vega G."/>
            <person name="Aguirre-Liguori J.A."/>
            <person name="Castellanos-Morales G."/>
            <person name="Gutierrez-Guerrero Y.T."/>
            <person name="Aguirre-Dugua X."/>
            <person name="Aguirre-Planter E."/>
            <person name="Tenaillon M.I."/>
            <person name="Lira-Saade R."/>
            <person name="Eguiarte L.E."/>
        </authorList>
    </citation>
    <scope>NUCLEOTIDE SEQUENCE [LARGE SCALE GENOMIC DNA]</scope>
    <source>
        <strain evidence="12">JBR-2021</strain>
    </source>
</reference>
<dbReference type="PANTHER" id="PTHR12595">
    <property type="entry name" value="POS9-ACTIVATING FACTOR FAP7-RELATED"/>
    <property type="match status" value="1"/>
</dbReference>
<dbReference type="InterPro" id="IPR020618">
    <property type="entry name" value="Adenyl_kinase_AK6"/>
</dbReference>
<dbReference type="AlphaFoldDB" id="A0AAV6P3W7"/>
<comment type="caution">
    <text evidence="12">The sequence shown here is derived from an EMBL/GenBank/DDBJ whole genome shotgun (WGS) entry which is preliminary data.</text>
</comment>
<evidence type="ECO:0000256" key="7">
    <source>
        <dbReference type="ARBA" id="ARBA00022741"/>
    </source>
</evidence>
<keyword evidence="9" id="KW-0067">ATP-binding</keyword>
<evidence type="ECO:0000256" key="1">
    <source>
        <dbReference type="ARBA" id="ARBA00000582"/>
    </source>
</evidence>
<evidence type="ECO:0000256" key="8">
    <source>
        <dbReference type="ARBA" id="ARBA00022777"/>
    </source>
</evidence>
<gene>
    <name evidence="12" type="primary">AAK6</name>
    <name evidence="12" type="ORF">SDJN03_02841</name>
</gene>
<dbReference type="Proteomes" id="UP000685013">
    <property type="component" value="Chromosome 2"/>
</dbReference>
<dbReference type="GO" id="GO:0006364">
    <property type="term" value="P:rRNA processing"/>
    <property type="evidence" value="ECO:0007669"/>
    <property type="project" value="UniProtKB-KW"/>
</dbReference>
<dbReference type="GO" id="GO:0005634">
    <property type="term" value="C:nucleus"/>
    <property type="evidence" value="ECO:0007669"/>
    <property type="project" value="UniProtKB-SubCell"/>
</dbReference>
<evidence type="ECO:0000256" key="4">
    <source>
        <dbReference type="ARBA" id="ARBA00022517"/>
    </source>
</evidence>
<dbReference type="GO" id="GO:0004017">
    <property type="term" value="F:AMP kinase activity"/>
    <property type="evidence" value="ECO:0007669"/>
    <property type="project" value="UniProtKB-EC"/>
</dbReference>
<evidence type="ECO:0000313" key="12">
    <source>
        <dbReference type="EMBL" id="KAG6605524.1"/>
    </source>
</evidence>
<evidence type="ECO:0000256" key="10">
    <source>
        <dbReference type="ARBA" id="ARBA00023242"/>
    </source>
</evidence>
<feature type="region of interest" description="Disordered" evidence="11">
    <location>
        <begin position="1"/>
        <end position="25"/>
    </location>
</feature>
<evidence type="ECO:0000256" key="9">
    <source>
        <dbReference type="ARBA" id="ARBA00022840"/>
    </source>
</evidence>
<comment type="subcellular location">
    <subcellularLocation>
        <location evidence="2">Nucleus</location>
    </subcellularLocation>
</comment>
<accession>A0AAV6P3W7</accession>
<keyword evidence="6" id="KW-0808">Transferase</keyword>
<dbReference type="PANTHER" id="PTHR12595:SF0">
    <property type="entry name" value="ADENYLATE KINASE ISOENZYME 6"/>
    <property type="match status" value="1"/>
</dbReference>
<protein>
    <submittedName>
        <fullName evidence="12">Adenylate kinase isoenzyme 6-like protein</fullName>
    </submittedName>
</protein>
<dbReference type="EMBL" id="JAGKQH010000002">
    <property type="protein sequence ID" value="KAG6605524.1"/>
    <property type="molecule type" value="Genomic_DNA"/>
</dbReference>
<dbReference type="FunFam" id="3.40.50.300:FF:000372">
    <property type="entry name" value="Adenylate kinase isoenzyme 6 homolog"/>
    <property type="match status" value="1"/>
</dbReference>
<keyword evidence="5" id="KW-0698">rRNA processing</keyword>
<keyword evidence="3" id="KW-0963">Cytoplasm</keyword>
<dbReference type="Pfam" id="PF13238">
    <property type="entry name" value="AAA_18"/>
    <property type="match status" value="1"/>
</dbReference>
<keyword evidence="7" id="KW-0547">Nucleotide-binding</keyword>
<keyword evidence="10" id="KW-0539">Nucleus</keyword>
<evidence type="ECO:0000313" key="13">
    <source>
        <dbReference type="Proteomes" id="UP000685013"/>
    </source>
</evidence>
<evidence type="ECO:0000256" key="6">
    <source>
        <dbReference type="ARBA" id="ARBA00022679"/>
    </source>
</evidence>
<comment type="catalytic activity">
    <reaction evidence="1">
        <text>AMP + ATP = 2 ADP</text>
        <dbReference type="Rhea" id="RHEA:12973"/>
        <dbReference type="ChEBI" id="CHEBI:30616"/>
        <dbReference type="ChEBI" id="CHEBI:456215"/>
        <dbReference type="ChEBI" id="CHEBI:456216"/>
        <dbReference type="EC" id="2.7.4.3"/>
    </reaction>
</comment>